<evidence type="ECO:0000259" key="10">
    <source>
        <dbReference type="PROSITE" id="PS50862"/>
    </source>
</evidence>
<dbReference type="Gene3D" id="3.30.930.10">
    <property type="entry name" value="Bira Bifunctional Protein, Domain 2"/>
    <property type="match status" value="2"/>
</dbReference>
<dbReference type="GO" id="GO:0005739">
    <property type="term" value="C:mitochondrion"/>
    <property type="evidence" value="ECO:0007669"/>
    <property type="project" value="TreeGrafter"/>
</dbReference>
<organism evidence="11 12">
    <name type="scientific">Piedraia hortae CBS 480.64</name>
    <dbReference type="NCBI Taxonomy" id="1314780"/>
    <lineage>
        <taxon>Eukaryota</taxon>
        <taxon>Fungi</taxon>
        <taxon>Dikarya</taxon>
        <taxon>Ascomycota</taxon>
        <taxon>Pezizomycotina</taxon>
        <taxon>Dothideomycetes</taxon>
        <taxon>Dothideomycetidae</taxon>
        <taxon>Capnodiales</taxon>
        <taxon>Piedraiaceae</taxon>
        <taxon>Piedraia</taxon>
    </lineage>
</organism>
<dbReference type="InterPro" id="IPR002314">
    <property type="entry name" value="aa-tRNA-synt_IIb"/>
</dbReference>
<dbReference type="SUPFAM" id="SSF55681">
    <property type="entry name" value="Class II aaRS and biotin synthetases"/>
    <property type="match status" value="1"/>
</dbReference>
<keyword evidence="3" id="KW-0436">Ligase</keyword>
<evidence type="ECO:0000256" key="9">
    <source>
        <dbReference type="ARBA" id="ARBA00047671"/>
    </source>
</evidence>
<protein>
    <recommendedName>
        <fullName evidence="2">proline--tRNA ligase</fullName>
        <ecNumber evidence="2">6.1.1.15</ecNumber>
    </recommendedName>
    <alternativeName>
        <fullName evidence="8">Prolyl-tRNA synthetase</fullName>
    </alternativeName>
</protein>
<keyword evidence="5" id="KW-0067">ATP-binding</keyword>
<keyword evidence="12" id="KW-1185">Reference proteome</keyword>
<dbReference type="EC" id="6.1.1.15" evidence="2"/>
<dbReference type="CDD" id="cd00861">
    <property type="entry name" value="ProRS_anticodon_short"/>
    <property type="match status" value="1"/>
</dbReference>
<evidence type="ECO:0000256" key="4">
    <source>
        <dbReference type="ARBA" id="ARBA00022741"/>
    </source>
</evidence>
<evidence type="ECO:0000313" key="11">
    <source>
        <dbReference type="EMBL" id="KAF2862733.1"/>
    </source>
</evidence>
<evidence type="ECO:0000313" key="12">
    <source>
        <dbReference type="Proteomes" id="UP000799421"/>
    </source>
</evidence>
<dbReference type="AlphaFoldDB" id="A0A6A7C5S4"/>
<evidence type="ECO:0000256" key="6">
    <source>
        <dbReference type="ARBA" id="ARBA00022917"/>
    </source>
</evidence>
<dbReference type="PANTHER" id="PTHR42753">
    <property type="entry name" value="MITOCHONDRIAL RIBOSOME PROTEIN L39/PROLYL-TRNA LIGASE FAMILY MEMBER"/>
    <property type="match status" value="1"/>
</dbReference>
<dbReference type="EMBL" id="MU005964">
    <property type="protein sequence ID" value="KAF2862733.1"/>
    <property type="molecule type" value="Genomic_DNA"/>
</dbReference>
<dbReference type="PANTHER" id="PTHR42753:SF2">
    <property type="entry name" value="PROLINE--TRNA LIGASE"/>
    <property type="match status" value="1"/>
</dbReference>
<dbReference type="OrthoDB" id="10267474at2759"/>
<dbReference type="GO" id="GO:0005524">
    <property type="term" value="F:ATP binding"/>
    <property type="evidence" value="ECO:0007669"/>
    <property type="project" value="UniProtKB-KW"/>
</dbReference>
<evidence type="ECO:0000256" key="1">
    <source>
        <dbReference type="ARBA" id="ARBA00008226"/>
    </source>
</evidence>
<dbReference type="Proteomes" id="UP000799421">
    <property type="component" value="Unassembled WGS sequence"/>
</dbReference>
<sequence length="555" mass="62427">MSRFKSSRIRASPRNVFARRIHSDGRTRLSRFWTPTHLQSDVEDLGLSYLLRGGFLRRSNPGLFHLLPLGVRVQSKLEGLVDNSMRKLGASKISLSSITSEELWHKSGRLGGAAFFRTRDRKGGKYLLAPTHEEEVTDSVKDSVVSYKQLPLRLYQVTRKYRDEERPRLGLLRGREFVMKDLYTFDASDGEARGTYELVREAYGEFFRGLKVPFMVADADSGTMGGKLSHEFHFESEVGEDVIVRCEGCGYCVNEEVYWGWYKGGRVDGFTTWSCLSKDRKTALLVMVPRRVSRDSPNGDVNVRLIQRLFPECSDPVIAEFQGEDECSLGSFSKVEHIKSLTDPRVLHHRSDWLTQTSEHIEPVIDGELVTLTKAQDGDTCPKCKSGQLRLHSAIELGHTFHLGTRYSEPLDFRITTADNQQVPVSMGCHGIGISRLIGAIASKLADSKGLNWPLSISPFNVIILPLNAASESGAATIYDELLTKGFDAAIDDRDQRLGWKLKDADLIGYPFILVLGKAWQENKMVELQCRRLGIKENISTTNLLERITHLASNL</sequence>
<dbReference type="Gene3D" id="3.40.50.800">
    <property type="entry name" value="Anticodon-binding domain"/>
    <property type="match status" value="1"/>
</dbReference>
<dbReference type="PROSITE" id="PS50862">
    <property type="entry name" value="AA_TRNA_LIGASE_II"/>
    <property type="match status" value="1"/>
</dbReference>
<dbReference type="InterPro" id="IPR050062">
    <property type="entry name" value="Pro-tRNA_synthetase"/>
</dbReference>
<keyword evidence="4" id="KW-0547">Nucleotide-binding</keyword>
<evidence type="ECO:0000256" key="2">
    <source>
        <dbReference type="ARBA" id="ARBA00012831"/>
    </source>
</evidence>
<accession>A0A6A7C5S4</accession>
<dbReference type="SUPFAM" id="SSF52954">
    <property type="entry name" value="Class II aaRS ABD-related"/>
    <property type="match status" value="1"/>
</dbReference>
<dbReference type="InterPro" id="IPR002316">
    <property type="entry name" value="Pro-tRNA-ligase_IIa"/>
</dbReference>
<keyword evidence="6" id="KW-0648">Protein biosynthesis</keyword>
<reference evidence="11" key="1">
    <citation type="journal article" date="2020" name="Stud. Mycol.">
        <title>101 Dothideomycetes genomes: a test case for predicting lifestyles and emergence of pathogens.</title>
        <authorList>
            <person name="Haridas S."/>
            <person name="Albert R."/>
            <person name="Binder M."/>
            <person name="Bloem J."/>
            <person name="Labutti K."/>
            <person name="Salamov A."/>
            <person name="Andreopoulos B."/>
            <person name="Baker S."/>
            <person name="Barry K."/>
            <person name="Bills G."/>
            <person name="Bluhm B."/>
            <person name="Cannon C."/>
            <person name="Castanera R."/>
            <person name="Culley D."/>
            <person name="Daum C."/>
            <person name="Ezra D."/>
            <person name="Gonzalez J."/>
            <person name="Henrissat B."/>
            <person name="Kuo A."/>
            <person name="Liang C."/>
            <person name="Lipzen A."/>
            <person name="Lutzoni F."/>
            <person name="Magnuson J."/>
            <person name="Mondo S."/>
            <person name="Nolan M."/>
            <person name="Ohm R."/>
            <person name="Pangilinan J."/>
            <person name="Park H.-J."/>
            <person name="Ramirez L."/>
            <person name="Alfaro M."/>
            <person name="Sun H."/>
            <person name="Tritt A."/>
            <person name="Yoshinaga Y."/>
            <person name="Zwiers L.-H."/>
            <person name="Turgeon B."/>
            <person name="Goodwin S."/>
            <person name="Spatafora J."/>
            <person name="Crous P."/>
            <person name="Grigoriev I."/>
        </authorList>
    </citation>
    <scope>NUCLEOTIDE SEQUENCE</scope>
    <source>
        <strain evidence="11">CBS 480.64</strain>
    </source>
</reference>
<evidence type="ECO:0000256" key="8">
    <source>
        <dbReference type="ARBA" id="ARBA00029731"/>
    </source>
</evidence>
<keyword evidence="7 11" id="KW-0030">Aminoacyl-tRNA synthetase</keyword>
<name>A0A6A7C5S4_9PEZI</name>
<dbReference type="InterPro" id="IPR045864">
    <property type="entry name" value="aa-tRNA-synth_II/BPL/LPL"/>
</dbReference>
<comment type="similarity">
    <text evidence="1">Belongs to the class-II aminoacyl-tRNA synthetase family.</text>
</comment>
<dbReference type="InterPro" id="IPR036621">
    <property type="entry name" value="Anticodon-bd_dom_sf"/>
</dbReference>
<gene>
    <name evidence="11" type="ORF">K470DRAFT_298404</name>
</gene>
<comment type="catalytic activity">
    <reaction evidence="9">
        <text>tRNA(Pro) + L-proline + ATP = L-prolyl-tRNA(Pro) + AMP + diphosphate</text>
        <dbReference type="Rhea" id="RHEA:14305"/>
        <dbReference type="Rhea" id="RHEA-COMP:9700"/>
        <dbReference type="Rhea" id="RHEA-COMP:9702"/>
        <dbReference type="ChEBI" id="CHEBI:30616"/>
        <dbReference type="ChEBI" id="CHEBI:33019"/>
        <dbReference type="ChEBI" id="CHEBI:60039"/>
        <dbReference type="ChEBI" id="CHEBI:78442"/>
        <dbReference type="ChEBI" id="CHEBI:78532"/>
        <dbReference type="ChEBI" id="CHEBI:456215"/>
        <dbReference type="EC" id="6.1.1.15"/>
    </reaction>
</comment>
<feature type="domain" description="Aminoacyl-transfer RNA synthetases class-II family profile" evidence="10">
    <location>
        <begin position="70"/>
        <end position="454"/>
    </location>
</feature>
<dbReference type="GO" id="GO:0006433">
    <property type="term" value="P:prolyl-tRNA aminoacylation"/>
    <property type="evidence" value="ECO:0007669"/>
    <property type="project" value="InterPro"/>
</dbReference>
<evidence type="ECO:0000256" key="7">
    <source>
        <dbReference type="ARBA" id="ARBA00023146"/>
    </source>
</evidence>
<dbReference type="InterPro" id="IPR004154">
    <property type="entry name" value="Anticodon-bd"/>
</dbReference>
<evidence type="ECO:0000256" key="3">
    <source>
        <dbReference type="ARBA" id="ARBA00022598"/>
    </source>
</evidence>
<dbReference type="PRINTS" id="PR01046">
    <property type="entry name" value="TRNASYNTHPRO"/>
</dbReference>
<dbReference type="GO" id="GO:0004827">
    <property type="term" value="F:proline-tRNA ligase activity"/>
    <property type="evidence" value="ECO:0007669"/>
    <property type="project" value="UniProtKB-EC"/>
</dbReference>
<dbReference type="Pfam" id="PF00587">
    <property type="entry name" value="tRNA-synt_2b"/>
    <property type="match status" value="1"/>
</dbReference>
<evidence type="ECO:0000256" key="5">
    <source>
        <dbReference type="ARBA" id="ARBA00022840"/>
    </source>
</evidence>
<dbReference type="Pfam" id="PF03129">
    <property type="entry name" value="HGTP_anticodon"/>
    <property type="match status" value="1"/>
</dbReference>
<dbReference type="InterPro" id="IPR044140">
    <property type="entry name" value="ProRS_anticodon_short"/>
</dbReference>
<dbReference type="InterPro" id="IPR006195">
    <property type="entry name" value="aa-tRNA-synth_II"/>
</dbReference>
<proteinExistence type="inferred from homology"/>